<keyword evidence="6" id="KW-1185">Reference proteome</keyword>
<dbReference type="InterPro" id="IPR050327">
    <property type="entry name" value="Proton-linked_MCT"/>
</dbReference>
<evidence type="ECO:0000313" key="6">
    <source>
        <dbReference type="Proteomes" id="UP000298588"/>
    </source>
</evidence>
<protein>
    <submittedName>
        <fullName evidence="5">MFS transporter</fullName>
    </submittedName>
</protein>
<dbReference type="KEGG" id="paqt:E8L99_15730"/>
<feature type="transmembrane region" description="Helical" evidence="4">
    <location>
        <begin position="103"/>
        <end position="122"/>
    </location>
</feature>
<dbReference type="Pfam" id="PF07690">
    <property type="entry name" value="MFS_1"/>
    <property type="match status" value="1"/>
</dbReference>
<evidence type="ECO:0000256" key="2">
    <source>
        <dbReference type="ARBA" id="ARBA00022989"/>
    </source>
</evidence>
<reference evidence="5 6" key="1">
    <citation type="submission" date="2019-04" db="EMBL/GenBank/DDBJ databases">
        <title>Phreatobacter aquaticus sp. nov.</title>
        <authorList>
            <person name="Choi A."/>
            <person name="Baek K."/>
        </authorList>
    </citation>
    <scope>NUCLEOTIDE SEQUENCE [LARGE SCALE GENOMIC DNA]</scope>
    <source>
        <strain evidence="5 6">NMCR1094</strain>
    </source>
</reference>
<name>A0A4D7QPA3_9HYPH</name>
<gene>
    <name evidence="5" type="ORF">E8L99_15730</name>
</gene>
<feature type="transmembrane region" description="Helical" evidence="4">
    <location>
        <begin position="128"/>
        <end position="152"/>
    </location>
</feature>
<feature type="transmembrane region" description="Helical" evidence="4">
    <location>
        <begin position="398"/>
        <end position="418"/>
    </location>
</feature>
<dbReference type="SUPFAM" id="SSF103473">
    <property type="entry name" value="MFS general substrate transporter"/>
    <property type="match status" value="1"/>
</dbReference>
<proteinExistence type="predicted"/>
<organism evidence="5 6">
    <name type="scientific">Phreatobacter aquaticus</name>
    <dbReference type="NCBI Taxonomy" id="2570229"/>
    <lineage>
        <taxon>Bacteria</taxon>
        <taxon>Pseudomonadati</taxon>
        <taxon>Pseudomonadota</taxon>
        <taxon>Alphaproteobacteria</taxon>
        <taxon>Hyphomicrobiales</taxon>
        <taxon>Phreatobacteraceae</taxon>
        <taxon>Phreatobacter</taxon>
    </lineage>
</organism>
<feature type="transmembrane region" description="Helical" evidence="4">
    <location>
        <begin position="194"/>
        <end position="213"/>
    </location>
</feature>
<feature type="transmembrane region" description="Helical" evidence="4">
    <location>
        <begin position="273"/>
        <end position="293"/>
    </location>
</feature>
<feature type="transmembrane region" description="Helical" evidence="4">
    <location>
        <begin position="164"/>
        <end position="182"/>
    </location>
</feature>
<feature type="transmembrane region" description="Helical" evidence="4">
    <location>
        <begin position="372"/>
        <end position="392"/>
    </location>
</feature>
<dbReference type="GO" id="GO:0022857">
    <property type="term" value="F:transmembrane transporter activity"/>
    <property type="evidence" value="ECO:0007669"/>
    <property type="project" value="InterPro"/>
</dbReference>
<keyword evidence="3 4" id="KW-0472">Membrane</keyword>
<feature type="transmembrane region" description="Helical" evidence="4">
    <location>
        <begin position="75"/>
        <end position="96"/>
    </location>
</feature>
<keyword evidence="1 4" id="KW-0812">Transmembrane</keyword>
<keyword evidence="2 4" id="KW-1133">Transmembrane helix</keyword>
<dbReference type="OrthoDB" id="7200137at2"/>
<dbReference type="InterPro" id="IPR011701">
    <property type="entry name" value="MFS"/>
</dbReference>
<sequence>MVRPAAPMVVASDRFRQGSAMPIETVQRVARPTFRYVTPALSIGQIIGWGTTYYLPTTLSLFLTRDLGLGREMVFGGVTIMLLVSGAIGPHAGRFLDRSGARLPMCLGSVLMAVALVILSRAEGLMGYVAAWVFIGLGAPLALTQGAAAAIAQTSGDGARRSMGMLFLVGGLASAVFWPLTAWLSDTFGWRETLVIFAALHVFVCLPLHALALGRREQEQVVRTGELPVVMEPLALTPEERRSAFILMAAAFSFIGFVTWGIPLLIIDVLKGFGLPASFAIAAGAAMGPAQILSRMAEMMFGQRLGLLMVGVIATAIMPLAMTLPLVVETGPMIAIGFVVGYGMSAGAMTIVRNAAPLMLFGRATYATMNGWLLLPQNLAFAAAPIVFAAALTHGGPTAPILLALVSSLAALAAMVLLERRFGAKAEKARAAAAH</sequence>
<dbReference type="InterPro" id="IPR036259">
    <property type="entry name" value="MFS_trans_sf"/>
</dbReference>
<evidence type="ECO:0000256" key="1">
    <source>
        <dbReference type="ARBA" id="ARBA00022692"/>
    </source>
</evidence>
<dbReference type="PANTHER" id="PTHR11360">
    <property type="entry name" value="MONOCARBOXYLATE TRANSPORTER"/>
    <property type="match status" value="1"/>
</dbReference>
<feature type="transmembrane region" description="Helical" evidence="4">
    <location>
        <begin position="333"/>
        <end position="352"/>
    </location>
</feature>
<dbReference type="Proteomes" id="UP000298588">
    <property type="component" value="Chromosome"/>
</dbReference>
<feature type="transmembrane region" description="Helical" evidence="4">
    <location>
        <begin position="244"/>
        <end position="267"/>
    </location>
</feature>
<feature type="transmembrane region" description="Helical" evidence="4">
    <location>
        <begin position="36"/>
        <end position="55"/>
    </location>
</feature>
<evidence type="ECO:0000313" key="5">
    <source>
        <dbReference type="EMBL" id="QCK87104.1"/>
    </source>
</evidence>
<accession>A0A4D7QPA3</accession>
<evidence type="ECO:0000256" key="3">
    <source>
        <dbReference type="ARBA" id="ARBA00023136"/>
    </source>
</evidence>
<feature type="transmembrane region" description="Helical" evidence="4">
    <location>
        <begin position="305"/>
        <end position="327"/>
    </location>
</feature>
<dbReference type="AlphaFoldDB" id="A0A4D7QPA3"/>
<dbReference type="PANTHER" id="PTHR11360:SF290">
    <property type="entry name" value="MONOCARBOXYLATE MFS PERMEASE"/>
    <property type="match status" value="1"/>
</dbReference>
<dbReference type="Gene3D" id="1.20.1250.20">
    <property type="entry name" value="MFS general substrate transporter like domains"/>
    <property type="match status" value="1"/>
</dbReference>
<dbReference type="EMBL" id="CP039865">
    <property type="protein sequence ID" value="QCK87104.1"/>
    <property type="molecule type" value="Genomic_DNA"/>
</dbReference>
<evidence type="ECO:0000256" key="4">
    <source>
        <dbReference type="SAM" id="Phobius"/>
    </source>
</evidence>